<name>A0A2K0XPJ0_9BACT</name>
<evidence type="ECO:0000259" key="2">
    <source>
        <dbReference type="Pfam" id="PF19556"/>
    </source>
</evidence>
<evidence type="ECO:0000256" key="1">
    <source>
        <dbReference type="SAM" id="MobiDB-lite"/>
    </source>
</evidence>
<comment type="caution">
    <text evidence="3">The sequence shown here is derived from an EMBL/GenBank/DDBJ whole genome shotgun (WGS) entry which is preliminary data.</text>
</comment>
<proteinExistence type="predicted"/>
<organism evidence="3 4">
    <name type="scientific">Hoylesella timonensis</name>
    <dbReference type="NCBI Taxonomy" id="386414"/>
    <lineage>
        <taxon>Bacteria</taxon>
        <taxon>Pseudomonadati</taxon>
        <taxon>Bacteroidota</taxon>
        <taxon>Bacteroidia</taxon>
        <taxon>Bacteroidales</taxon>
        <taxon>Prevotellaceae</taxon>
        <taxon>Hoylesella</taxon>
    </lineage>
</organism>
<reference evidence="3 4" key="1">
    <citation type="submission" date="2017-03" db="EMBL/GenBank/DDBJ databases">
        <authorList>
            <person name="Afonso C.L."/>
            <person name="Miller P.J."/>
            <person name="Scott M.A."/>
            <person name="Spackman E."/>
            <person name="Goraichik I."/>
            <person name="Dimitrov K.M."/>
            <person name="Suarez D.L."/>
            <person name="Swayne D.E."/>
        </authorList>
    </citation>
    <scope>NUCLEOTIDE SEQUENCE [LARGE SCALE GENOMIC DNA]</scope>
    <source>
        <strain evidence="3 4">DNF00076</strain>
    </source>
</reference>
<feature type="domain" description="ParB-related ThiF-related cassette protein E" evidence="2">
    <location>
        <begin position="2"/>
        <end position="167"/>
    </location>
</feature>
<dbReference type="Pfam" id="PF19556">
    <property type="entry name" value="PRTRC_E"/>
    <property type="match status" value="1"/>
</dbReference>
<dbReference type="InterPro" id="IPR022273">
    <property type="entry name" value="PRTRC_protein-E"/>
</dbReference>
<evidence type="ECO:0000313" key="4">
    <source>
        <dbReference type="Proteomes" id="UP000236634"/>
    </source>
</evidence>
<dbReference type="Proteomes" id="UP000236634">
    <property type="component" value="Unassembled WGS sequence"/>
</dbReference>
<protein>
    <recommendedName>
        <fullName evidence="2">ParB-related ThiF-related cassette protein E domain-containing protein</fullName>
    </recommendedName>
</protein>
<evidence type="ECO:0000313" key="3">
    <source>
        <dbReference type="EMBL" id="PNP96441.1"/>
    </source>
</evidence>
<gene>
    <name evidence="3" type="ORF">BFS16_00720</name>
</gene>
<sequence>MDFFKTIAEHLHDGQQLTLTIKKSGEKLVASILPDTSSVKDNAVSDLAPLVMSGTPEDFEMGFAEALEPIDKALGLVSDVSTYEKEVDAARAKTEMENKKKDEAKKMKKQYTDFLALAKKNIDAKKFKDARLVLDKAAALSCSDKKEIDTILADIDEKMGAGSLFGVAEDKSDGKDIALAGNSDQEEEVEGRNDDNENEED</sequence>
<dbReference type="AlphaFoldDB" id="A0A2K0XPJ0"/>
<feature type="region of interest" description="Disordered" evidence="1">
    <location>
        <begin position="175"/>
        <end position="201"/>
    </location>
</feature>
<accession>A0A2K0XPJ0</accession>
<dbReference type="EMBL" id="NBAX01000001">
    <property type="protein sequence ID" value="PNP96441.1"/>
    <property type="molecule type" value="Genomic_DNA"/>
</dbReference>
<dbReference type="RefSeq" id="WP_103002393.1">
    <property type="nucleotide sequence ID" value="NZ_NBAX01000001.1"/>
</dbReference>
<dbReference type="NCBIfam" id="TIGR03741">
    <property type="entry name" value="PRTRC_E"/>
    <property type="match status" value="1"/>
</dbReference>